<keyword evidence="1" id="KW-0472">Membrane</keyword>
<feature type="transmembrane region" description="Helical" evidence="1">
    <location>
        <begin position="21"/>
        <end position="43"/>
    </location>
</feature>
<dbReference type="NCBIfam" id="NF047839">
    <property type="entry name" value="PspM_Rv2743c"/>
    <property type="match status" value="1"/>
</dbReference>
<dbReference type="Proteomes" id="UP001500618">
    <property type="component" value="Unassembled WGS sequence"/>
</dbReference>
<comment type="caution">
    <text evidence="2">The sequence shown here is derived from an EMBL/GenBank/DDBJ whole genome shotgun (WGS) entry which is preliminary data.</text>
</comment>
<dbReference type="Pfam" id="PF25587">
    <property type="entry name" value="Rv2743c"/>
    <property type="match status" value="2"/>
</dbReference>
<dbReference type="InterPro" id="IPR057952">
    <property type="entry name" value="Rv2743c-like"/>
</dbReference>
<keyword evidence="3" id="KW-1185">Reference proteome</keyword>
<dbReference type="RefSeq" id="WP_344311145.1">
    <property type="nucleotide sequence ID" value="NZ_BAAANY010000010.1"/>
</dbReference>
<dbReference type="EMBL" id="BAAANY010000010">
    <property type="protein sequence ID" value="GAA1681108.1"/>
    <property type="molecule type" value="Genomic_DNA"/>
</dbReference>
<evidence type="ECO:0000313" key="3">
    <source>
        <dbReference type="Proteomes" id="UP001500618"/>
    </source>
</evidence>
<proteinExistence type="predicted"/>
<keyword evidence="1" id="KW-1133">Transmembrane helix</keyword>
<sequence length="261" mass="27414">MSRQDPRERHLRVLRKARSSARRWIVTASMAAGVAAVAVPLGGLTWVDAIWTGLFGGSAAMAVFRVRDQRALRAIPVPDPLPPAPESQAFTVVRHLAGGAAVRWTQRRAVRGTPGSDLLQRIDRASAALPPMLTRVRGAVNGAIDPGQEAQLAEGALRDAVRRYAGVHRAIAIAPPDAAPAVQTAAGALYNRIDAGIGAYEQLVVAAAECVAADGFADQLMMSRITEATDALHAMAHTLGELDGVLAPYGPHAARRPGITG</sequence>
<reference evidence="2 3" key="1">
    <citation type="journal article" date="2019" name="Int. J. Syst. Evol. Microbiol.">
        <title>The Global Catalogue of Microorganisms (GCM) 10K type strain sequencing project: providing services to taxonomists for standard genome sequencing and annotation.</title>
        <authorList>
            <consortium name="The Broad Institute Genomics Platform"/>
            <consortium name="The Broad Institute Genome Sequencing Center for Infectious Disease"/>
            <person name="Wu L."/>
            <person name="Ma J."/>
        </authorList>
    </citation>
    <scope>NUCLEOTIDE SEQUENCE [LARGE SCALE GENOMIC DNA]</scope>
    <source>
        <strain evidence="2 3">JCM 14718</strain>
    </source>
</reference>
<protein>
    <submittedName>
        <fullName evidence="2">Uncharacterized protein</fullName>
    </submittedName>
</protein>
<accession>A0ABN2H2Y5</accession>
<gene>
    <name evidence="2" type="ORF">GCM10009765_32750</name>
</gene>
<organism evidence="2 3">
    <name type="scientific">Fodinicola feengrottensis</name>
    <dbReference type="NCBI Taxonomy" id="435914"/>
    <lineage>
        <taxon>Bacteria</taxon>
        <taxon>Bacillati</taxon>
        <taxon>Actinomycetota</taxon>
        <taxon>Actinomycetes</taxon>
        <taxon>Mycobacteriales</taxon>
        <taxon>Fodinicola</taxon>
    </lineage>
</organism>
<evidence type="ECO:0000313" key="2">
    <source>
        <dbReference type="EMBL" id="GAA1681108.1"/>
    </source>
</evidence>
<name>A0ABN2H2Y5_9ACTN</name>
<keyword evidence="1" id="KW-0812">Transmembrane</keyword>
<evidence type="ECO:0000256" key="1">
    <source>
        <dbReference type="SAM" id="Phobius"/>
    </source>
</evidence>